<feature type="signal peptide" evidence="2">
    <location>
        <begin position="1"/>
        <end position="24"/>
    </location>
</feature>
<gene>
    <name evidence="3" type="ORF">AVDCRST_MAG59-1781</name>
</gene>
<feature type="chain" id="PRO_5026834249" evidence="2">
    <location>
        <begin position="25"/>
        <end position="76"/>
    </location>
</feature>
<keyword evidence="2" id="KW-0732">Signal</keyword>
<accession>A0A6J4UI16</accession>
<evidence type="ECO:0000256" key="2">
    <source>
        <dbReference type="SAM" id="SignalP"/>
    </source>
</evidence>
<dbReference type="AlphaFoldDB" id="A0A6J4UI16"/>
<evidence type="ECO:0000256" key="1">
    <source>
        <dbReference type="SAM" id="MobiDB-lite"/>
    </source>
</evidence>
<reference evidence="3" key="1">
    <citation type="submission" date="2020-02" db="EMBL/GenBank/DDBJ databases">
        <authorList>
            <person name="Meier V. D."/>
        </authorList>
    </citation>
    <scope>NUCLEOTIDE SEQUENCE</scope>
    <source>
        <strain evidence="3">AVDCRST_MAG59</strain>
    </source>
</reference>
<sequence length="76" mass="7566">MRSMVLATWMVATAALSGASDVPAQDLFPTPEGRLGGREPLPTPAVVAPTPTPSLPTPTAVATPTPTPTGTATVTA</sequence>
<dbReference type="EMBL" id="CADCWF010000110">
    <property type="protein sequence ID" value="CAA9551257.1"/>
    <property type="molecule type" value="Genomic_DNA"/>
</dbReference>
<evidence type="ECO:0000313" key="3">
    <source>
        <dbReference type="EMBL" id="CAA9551257.1"/>
    </source>
</evidence>
<feature type="region of interest" description="Disordered" evidence="1">
    <location>
        <begin position="18"/>
        <end position="76"/>
    </location>
</feature>
<proteinExistence type="predicted"/>
<feature type="compositionally biased region" description="Low complexity" evidence="1">
    <location>
        <begin position="57"/>
        <end position="76"/>
    </location>
</feature>
<name>A0A6J4UI16_9BACT</name>
<feature type="non-terminal residue" evidence="3">
    <location>
        <position position="76"/>
    </location>
</feature>
<organism evidence="3">
    <name type="scientific">uncultured Thermomicrobiales bacterium</name>
    <dbReference type="NCBI Taxonomy" id="1645740"/>
    <lineage>
        <taxon>Bacteria</taxon>
        <taxon>Pseudomonadati</taxon>
        <taxon>Thermomicrobiota</taxon>
        <taxon>Thermomicrobia</taxon>
        <taxon>Thermomicrobiales</taxon>
        <taxon>environmental samples</taxon>
    </lineage>
</organism>
<protein>
    <submittedName>
        <fullName evidence="3">Uncharacterized protein</fullName>
    </submittedName>
</protein>